<protein>
    <recommendedName>
        <fullName evidence="3">Ribosome maturation factor RimP</fullName>
    </recommendedName>
</protein>
<comment type="similarity">
    <text evidence="3">Belongs to the RimP family.</text>
</comment>
<dbReference type="PANTHER" id="PTHR33867">
    <property type="entry name" value="RIBOSOME MATURATION FACTOR RIMP"/>
    <property type="match status" value="1"/>
</dbReference>
<evidence type="ECO:0000256" key="1">
    <source>
        <dbReference type="ARBA" id="ARBA00022490"/>
    </source>
</evidence>
<reference evidence="5 6" key="1">
    <citation type="submission" date="2021-08" db="EMBL/GenBank/DDBJ databases">
        <title>Complete genome sequence of Leptospira kobayashii strain E30.</title>
        <authorList>
            <person name="Nakao R."/>
            <person name="Nakamura S."/>
            <person name="Masuzawa T."/>
            <person name="Koizumi N."/>
        </authorList>
    </citation>
    <scope>NUCLEOTIDE SEQUENCE [LARGE SCALE GENOMIC DNA]</scope>
    <source>
        <strain evidence="5 6">E30</strain>
    </source>
</reference>
<keyword evidence="2 3" id="KW-0690">Ribosome biogenesis</keyword>
<comment type="subcellular location">
    <subcellularLocation>
        <location evidence="3">Cytoplasm</location>
    </subcellularLocation>
</comment>
<dbReference type="EMBL" id="AP025028">
    <property type="protein sequence ID" value="BDA78603.1"/>
    <property type="molecule type" value="Genomic_DNA"/>
</dbReference>
<evidence type="ECO:0000259" key="4">
    <source>
        <dbReference type="Pfam" id="PF02576"/>
    </source>
</evidence>
<evidence type="ECO:0000256" key="2">
    <source>
        <dbReference type="ARBA" id="ARBA00022517"/>
    </source>
</evidence>
<dbReference type="InterPro" id="IPR028989">
    <property type="entry name" value="RimP_N"/>
</dbReference>
<dbReference type="Proteomes" id="UP000245263">
    <property type="component" value="Chromosome 1"/>
</dbReference>
<keyword evidence="6" id="KW-1185">Reference proteome</keyword>
<proteinExistence type="inferred from homology"/>
<gene>
    <name evidence="3 5" type="primary">rimP</name>
    <name evidence="5" type="ORF">LPTSP3_g15330</name>
</gene>
<sequence length="178" mass="20402">MGLLLGIPDGVPFGYGLVYTEENIRELLNKILEPPLALFSLQVQNRKNHALIEITLDHLTHKTGSVSLFDCEEVSRRLKEELDLWGEEFDFTLQVSSGGVERALRIPEDLDRFQGLLAKLEVLLEDGDWDKRIFRLGERVGDSIYLVPYDRKASKRKEIPAIEKPLTEIRKGNLFLEL</sequence>
<comment type="function">
    <text evidence="3">Required for maturation of 30S ribosomal subunits.</text>
</comment>
<accession>A0ABM7UIM4</accession>
<dbReference type="InterPro" id="IPR035956">
    <property type="entry name" value="RimP_N_sf"/>
</dbReference>
<dbReference type="PANTHER" id="PTHR33867:SF1">
    <property type="entry name" value="RIBOSOME MATURATION FACTOR RIMP"/>
    <property type="match status" value="1"/>
</dbReference>
<dbReference type="SUPFAM" id="SSF75420">
    <property type="entry name" value="YhbC-like, N-terminal domain"/>
    <property type="match status" value="1"/>
</dbReference>
<dbReference type="RefSeq" id="WP_242935406.1">
    <property type="nucleotide sequence ID" value="NZ_AP025028.1"/>
</dbReference>
<dbReference type="InterPro" id="IPR003728">
    <property type="entry name" value="Ribosome_maturation_RimP"/>
</dbReference>
<dbReference type="Pfam" id="PF02576">
    <property type="entry name" value="RimP_N"/>
    <property type="match status" value="1"/>
</dbReference>
<keyword evidence="1 3" id="KW-0963">Cytoplasm</keyword>
<dbReference type="HAMAP" id="MF_01077">
    <property type="entry name" value="RimP"/>
    <property type="match status" value="1"/>
</dbReference>
<evidence type="ECO:0000256" key="3">
    <source>
        <dbReference type="HAMAP-Rule" id="MF_01077"/>
    </source>
</evidence>
<dbReference type="NCBIfam" id="NF011228">
    <property type="entry name" value="PRK14635.1"/>
    <property type="match status" value="1"/>
</dbReference>
<evidence type="ECO:0000313" key="5">
    <source>
        <dbReference type="EMBL" id="BDA78603.1"/>
    </source>
</evidence>
<feature type="domain" description="Ribosome maturation factor RimP N-terminal" evidence="4">
    <location>
        <begin position="35"/>
        <end position="101"/>
    </location>
</feature>
<name>A0ABM7UIM4_9LEPT</name>
<evidence type="ECO:0000313" key="6">
    <source>
        <dbReference type="Proteomes" id="UP000245263"/>
    </source>
</evidence>
<organism evidence="5 6">
    <name type="scientific">Leptospira kobayashii</name>
    <dbReference type="NCBI Taxonomy" id="1917830"/>
    <lineage>
        <taxon>Bacteria</taxon>
        <taxon>Pseudomonadati</taxon>
        <taxon>Spirochaetota</taxon>
        <taxon>Spirochaetia</taxon>
        <taxon>Leptospirales</taxon>
        <taxon>Leptospiraceae</taxon>
        <taxon>Leptospira</taxon>
    </lineage>
</organism>
<dbReference type="Gene3D" id="3.30.300.70">
    <property type="entry name" value="RimP-like superfamily, N-terminal"/>
    <property type="match status" value="1"/>
</dbReference>